<feature type="region of interest" description="Disordered" evidence="1">
    <location>
        <begin position="21"/>
        <end position="46"/>
    </location>
</feature>
<name>A0A1I0QGQ1_9EURY</name>
<dbReference type="STRING" id="355548.SAMN04487945_2595"/>
<evidence type="ECO:0000256" key="1">
    <source>
        <dbReference type="SAM" id="MobiDB-lite"/>
    </source>
</evidence>
<evidence type="ECO:0000313" key="3">
    <source>
        <dbReference type="Proteomes" id="UP000198518"/>
    </source>
</evidence>
<proteinExistence type="predicted"/>
<dbReference type="PROSITE" id="PS51257">
    <property type="entry name" value="PROKAR_LIPOPROTEIN"/>
    <property type="match status" value="1"/>
</dbReference>
<keyword evidence="3" id="KW-1185">Reference proteome</keyword>
<feature type="compositionally biased region" description="Polar residues" evidence="1">
    <location>
        <begin position="28"/>
        <end position="46"/>
    </location>
</feature>
<dbReference type="RefSeq" id="WP_143052203.1">
    <property type="nucleotide sequence ID" value="NZ_FOJA01000001.1"/>
</dbReference>
<reference evidence="2 3" key="1">
    <citation type="submission" date="2016-10" db="EMBL/GenBank/DDBJ databases">
        <authorList>
            <person name="de Groot N.N."/>
        </authorList>
    </citation>
    <scope>NUCLEOTIDE SEQUENCE [LARGE SCALE GENOMIC DNA]</scope>
    <source>
        <strain evidence="2 3">CGMCC 1.5337</strain>
    </source>
</reference>
<organism evidence="2 3">
    <name type="scientific">Halobacterium jilantaiense</name>
    <dbReference type="NCBI Taxonomy" id="355548"/>
    <lineage>
        <taxon>Archaea</taxon>
        <taxon>Methanobacteriati</taxon>
        <taxon>Methanobacteriota</taxon>
        <taxon>Stenosarchaea group</taxon>
        <taxon>Halobacteria</taxon>
        <taxon>Halobacteriales</taxon>
        <taxon>Halobacteriaceae</taxon>
        <taxon>Halobacterium</taxon>
    </lineage>
</organism>
<accession>A0A1I0QGQ1</accession>
<dbReference type="EMBL" id="FOJA01000001">
    <property type="protein sequence ID" value="SEW26224.1"/>
    <property type="molecule type" value="Genomic_DNA"/>
</dbReference>
<dbReference type="AlphaFoldDB" id="A0A1I0QGQ1"/>
<sequence length="388" mass="41600">MRKTVVLAAVLLLVVAGCSALPPAETPENPQTTVSETATGEPASSVTVSVTERGASLGDANATAVWQRVGDLVSVDAPEPPRVVVDAGANSTDYQPTRFQRSFGATNFTRAGPALKGTYNRTHDEVRLFRSPAMADAELEARLAHEFAHVYQWHADVERPEIRNVFARMATWEGAAEYVEWQYADRYLDYGPEAAEVADLATDDPLDWRGAAAYYYGAQWVRTHADADAPLASTFADPPRAAEEVLRGLGPGSEQAPSLTVEAESGAYGIADESAVEPTGEDRLRAVLQAGLPRDQAARATAGWGASRIATFKSELGNGHAWVVRWDEPAAATGFRERFGDFQANVSEPLRVEAVDDETTVVFSGREAFVENATVSGTAGNVTVSARN</sequence>
<protein>
    <submittedName>
        <fullName evidence="2">Uncharacterized protein</fullName>
    </submittedName>
</protein>
<gene>
    <name evidence="2" type="ORF">SAMN04487945_2595</name>
</gene>
<dbReference type="OrthoDB" id="312460at2157"/>
<evidence type="ECO:0000313" key="2">
    <source>
        <dbReference type="EMBL" id="SEW26224.1"/>
    </source>
</evidence>
<dbReference type="Proteomes" id="UP000198518">
    <property type="component" value="Unassembled WGS sequence"/>
</dbReference>